<dbReference type="Proteomes" id="UP000254159">
    <property type="component" value="Unassembled WGS sequence"/>
</dbReference>
<reference evidence="1 2" key="1">
    <citation type="submission" date="2018-06" db="EMBL/GenBank/DDBJ databases">
        <authorList>
            <consortium name="Pathogen Informatics"/>
            <person name="Doyle S."/>
        </authorList>
    </citation>
    <scope>NUCLEOTIDE SEQUENCE [LARGE SCALE GENOMIC DNA]</scope>
    <source>
        <strain evidence="1 2">NCTC10865</strain>
    </source>
</reference>
<name>A0A376RIY4_ECOLX</name>
<dbReference type="EMBL" id="UGCD01000002">
    <property type="protein sequence ID" value="STI17990.1"/>
    <property type="molecule type" value="Genomic_DNA"/>
</dbReference>
<proteinExistence type="predicted"/>
<protein>
    <submittedName>
        <fullName evidence="1">Putative phage minor tail protein</fullName>
    </submittedName>
</protein>
<accession>A0A376RIY4</accession>
<dbReference type="InterPro" id="IPR010265">
    <property type="entry name" value="Phage_lambda_TipM"/>
</dbReference>
<dbReference type="Pfam" id="PF05939">
    <property type="entry name" value="Phage_min_tail"/>
    <property type="match status" value="1"/>
</dbReference>
<gene>
    <name evidence="1" type="ORF">NCTC10865_03309</name>
</gene>
<evidence type="ECO:0000313" key="2">
    <source>
        <dbReference type="Proteomes" id="UP000254159"/>
    </source>
</evidence>
<organism evidence="1 2">
    <name type="scientific">Escherichia coli</name>
    <dbReference type="NCBI Taxonomy" id="562"/>
    <lineage>
        <taxon>Bacteria</taxon>
        <taxon>Pseudomonadati</taxon>
        <taxon>Pseudomonadota</taxon>
        <taxon>Gammaproteobacteria</taxon>
        <taxon>Enterobacterales</taxon>
        <taxon>Enterobacteriaceae</taxon>
        <taxon>Escherichia</taxon>
    </lineage>
</organism>
<sequence length="83" mass="9850">MVMSNEVQMDLIILCAFSPVISKLRRMNVIHLKKFLARHEGYKSFFWRPPGINRKIRVVCRTWSATEHITYTDFSCQFDEVVI</sequence>
<dbReference type="AlphaFoldDB" id="A0A376RIY4"/>
<evidence type="ECO:0000313" key="1">
    <source>
        <dbReference type="EMBL" id="STI17990.1"/>
    </source>
</evidence>